<dbReference type="EMBL" id="MU855879">
    <property type="protein sequence ID" value="KAK3898798.1"/>
    <property type="molecule type" value="Genomic_DNA"/>
</dbReference>
<feature type="compositionally biased region" description="Pro residues" evidence="1">
    <location>
        <begin position="581"/>
        <end position="597"/>
    </location>
</feature>
<gene>
    <name evidence="3" type="ORF">C8A05DRAFT_37605</name>
</gene>
<sequence length="656" mass="69092">MINELVDQMNRELGSLEGLEEPILMPPLPISETGHALWENPFNWDVLVTCGDFYWRVHRRVLCRESTLFRVRLAQDIPRGQWVVLDLSHHCRFQISASLYFMYTNTSYSPRQPPHAQVAAQSPLSTQPLTDATILYIAGISLICSRQASVALSSIARTTAHIHAQLARLPRPELAALDLRATVAEPLTAALQLALDQGTRPIVRPLRAAIAHFLDRTLMYLVLNASFRAFVAERWGSVFPALAADVEHMRAGLDGAARMQKERATERAKRAWRVGFVRGEKKMPTASGIKKAGRDGAVDKELKEAGARAAAASAAAMVEKTGASTEARSTAAEAAAAVAVAKAADAANPTGALRSPPNVALVFPDPQPNMPPAQSSFGGFQAPLFNLAPAPTPLMGPMPSAPETGPVPVAMPRLMPGERHPRYPTLGPGTMLPVPLRPIPPPIQGPMPGNRPLIVCGTIAPLAPGTIGTGMPPLRAGAVQSRLPGPMAPLQGTMPGPRPPSSGPTPSSSMPPVAPRPMPSPARGNTPPTHRGALPPPTPGPAAPGPMPSIHGTTPGPVPPTQGTTPAPTPPPIPSRTRDNNPPPVMPSPMPPPPIPSPALNNKNPPPTIPSPLPPLTTPYTIPPPLFPGPMPRQGLGPEPTTPAQCHVQGEGGRGA</sequence>
<keyword evidence="4" id="KW-1185">Reference proteome</keyword>
<reference evidence="3" key="2">
    <citation type="submission" date="2023-05" db="EMBL/GenBank/DDBJ databases">
        <authorList>
            <consortium name="Lawrence Berkeley National Laboratory"/>
            <person name="Steindorff A."/>
            <person name="Hensen N."/>
            <person name="Bonometti L."/>
            <person name="Westerberg I."/>
            <person name="Brannstrom I.O."/>
            <person name="Guillou S."/>
            <person name="Cros-Aarteil S."/>
            <person name="Calhoun S."/>
            <person name="Haridas S."/>
            <person name="Kuo A."/>
            <person name="Mondo S."/>
            <person name="Pangilinan J."/>
            <person name="Riley R."/>
            <person name="Labutti K."/>
            <person name="Andreopoulos B."/>
            <person name="Lipzen A."/>
            <person name="Chen C."/>
            <person name="Yanf M."/>
            <person name="Daum C."/>
            <person name="Ng V."/>
            <person name="Clum A."/>
            <person name="Ohm R."/>
            <person name="Martin F."/>
            <person name="Silar P."/>
            <person name="Natvig D."/>
            <person name="Lalanne C."/>
            <person name="Gautier V."/>
            <person name="Ament-Velasquez S.L."/>
            <person name="Kruys A."/>
            <person name="Hutchinson M.I."/>
            <person name="Powell A.J."/>
            <person name="Barry K."/>
            <person name="Miller A.N."/>
            <person name="Grigoriev I.V."/>
            <person name="Debuchy R."/>
            <person name="Gladieux P."/>
            <person name="Thoren M.H."/>
            <person name="Johannesson H."/>
        </authorList>
    </citation>
    <scope>NUCLEOTIDE SEQUENCE</scope>
    <source>
        <strain evidence="3">CBS 103.79</strain>
    </source>
</reference>
<feature type="domain" description="BTB" evidence="2">
    <location>
        <begin position="44"/>
        <end position="111"/>
    </location>
</feature>
<organism evidence="3 4">
    <name type="scientific">Staphylotrichum tortipilum</name>
    <dbReference type="NCBI Taxonomy" id="2831512"/>
    <lineage>
        <taxon>Eukaryota</taxon>
        <taxon>Fungi</taxon>
        <taxon>Dikarya</taxon>
        <taxon>Ascomycota</taxon>
        <taxon>Pezizomycotina</taxon>
        <taxon>Sordariomycetes</taxon>
        <taxon>Sordariomycetidae</taxon>
        <taxon>Sordariales</taxon>
        <taxon>Chaetomiaceae</taxon>
        <taxon>Staphylotrichum</taxon>
    </lineage>
</organism>
<dbReference type="InterPro" id="IPR000210">
    <property type="entry name" value="BTB/POZ_dom"/>
</dbReference>
<dbReference type="SUPFAM" id="SSF54695">
    <property type="entry name" value="POZ domain"/>
    <property type="match status" value="1"/>
</dbReference>
<dbReference type="PRINTS" id="PR01217">
    <property type="entry name" value="PRICHEXTENSN"/>
</dbReference>
<dbReference type="PROSITE" id="PS50097">
    <property type="entry name" value="BTB"/>
    <property type="match status" value="1"/>
</dbReference>
<evidence type="ECO:0000313" key="4">
    <source>
        <dbReference type="Proteomes" id="UP001303889"/>
    </source>
</evidence>
<feature type="region of interest" description="Disordered" evidence="1">
    <location>
        <begin position="471"/>
        <end position="656"/>
    </location>
</feature>
<evidence type="ECO:0000259" key="2">
    <source>
        <dbReference type="PROSITE" id="PS50097"/>
    </source>
</evidence>
<feature type="compositionally biased region" description="Pro residues" evidence="1">
    <location>
        <begin position="604"/>
        <end position="631"/>
    </location>
</feature>
<proteinExistence type="predicted"/>
<comment type="caution">
    <text evidence="3">The sequence shown here is derived from an EMBL/GenBank/DDBJ whole genome shotgun (WGS) entry which is preliminary data.</text>
</comment>
<name>A0AAN6MEU9_9PEZI</name>
<protein>
    <recommendedName>
        <fullName evidence="2">BTB domain-containing protein</fullName>
    </recommendedName>
</protein>
<dbReference type="InterPro" id="IPR011333">
    <property type="entry name" value="SKP1/BTB/POZ_sf"/>
</dbReference>
<accession>A0AAN6MEU9</accession>
<dbReference type="AlphaFoldDB" id="A0AAN6MEU9"/>
<dbReference type="Gene3D" id="3.30.710.10">
    <property type="entry name" value="Potassium Channel Kv1.1, Chain A"/>
    <property type="match status" value="1"/>
</dbReference>
<evidence type="ECO:0000256" key="1">
    <source>
        <dbReference type="SAM" id="MobiDB-lite"/>
    </source>
</evidence>
<reference evidence="3" key="1">
    <citation type="journal article" date="2023" name="Mol. Phylogenet. Evol.">
        <title>Genome-scale phylogeny and comparative genomics of the fungal order Sordariales.</title>
        <authorList>
            <person name="Hensen N."/>
            <person name="Bonometti L."/>
            <person name="Westerberg I."/>
            <person name="Brannstrom I.O."/>
            <person name="Guillou S."/>
            <person name="Cros-Aarteil S."/>
            <person name="Calhoun S."/>
            <person name="Haridas S."/>
            <person name="Kuo A."/>
            <person name="Mondo S."/>
            <person name="Pangilinan J."/>
            <person name="Riley R."/>
            <person name="LaButti K."/>
            <person name="Andreopoulos B."/>
            <person name="Lipzen A."/>
            <person name="Chen C."/>
            <person name="Yan M."/>
            <person name="Daum C."/>
            <person name="Ng V."/>
            <person name="Clum A."/>
            <person name="Steindorff A."/>
            <person name="Ohm R.A."/>
            <person name="Martin F."/>
            <person name="Silar P."/>
            <person name="Natvig D.O."/>
            <person name="Lalanne C."/>
            <person name="Gautier V."/>
            <person name="Ament-Velasquez S.L."/>
            <person name="Kruys A."/>
            <person name="Hutchinson M.I."/>
            <person name="Powell A.J."/>
            <person name="Barry K."/>
            <person name="Miller A.N."/>
            <person name="Grigoriev I.V."/>
            <person name="Debuchy R."/>
            <person name="Gladieux P."/>
            <person name="Hiltunen Thoren M."/>
            <person name="Johannesson H."/>
        </authorList>
    </citation>
    <scope>NUCLEOTIDE SEQUENCE</scope>
    <source>
        <strain evidence="3">CBS 103.79</strain>
    </source>
</reference>
<dbReference type="Proteomes" id="UP001303889">
    <property type="component" value="Unassembled WGS sequence"/>
</dbReference>
<evidence type="ECO:0000313" key="3">
    <source>
        <dbReference type="EMBL" id="KAK3898798.1"/>
    </source>
</evidence>
<feature type="compositionally biased region" description="Pro residues" evidence="1">
    <location>
        <begin position="534"/>
        <end position="547"/>
    </location>
</feature>